<dbReference type="Proteomes" id="UP001305498">
    <property type="component" value="Chromosome"/>
</dbReference>
<reference evidence="2 3" key="1">
    <citation type="submission" date="2023-02" db="EMBL/GenBank/DDBJ databases">
        <title>Microbacterium betulae sp. nov., isolated from birch wood.</title>
        <authorList>
            <person name="Pasciak M."/>
            <person name="Pawlik K.J."/>
            <person name="Martynowski D."/>
            <person name="Laczmanski L."/>
            <person name="Ciekot J."/>
            <person name="Szponar B."/>
            <person name="Wojcik-Fatla A."/>
            <person name="Mackiewicz B."/>
            <person name="Farian E."/>
            <person name="Cholewa G."/>
            <person name="Cholewa A."/>
            <person name="Dutkiewicz J."/>
        </authorList>
    </citation>
    <scope>NUCLEOTIDE SEQUENCE [LARGE SCALE GENOMIC DNA]</scope>
    <source>
        <strain evidence="2 3">AB</strain>
    </source>
</reference>
<organism evidence="2 3">
    <name type="scientific">Microbacterium betulae</name>
    <dbReference type="NCBI Taxonomy" id="2981139"/>
    <lineage>
        <taxon>Bacteria</taxon>
        <taxon>Bacillati</taxon>
        <taxon>Actinomycetota</taxon>
        <taxon>Actinomycetes</taxon>
        <taxon>Micrococcales</taxon>
        <taxon>Microbacteriaceae</taxon>
        <taxon>Microbacterium</taxon>
    </lineage>
</organism>
<sequence length="215" mass="24367">MANNDMPTPDEGSSDGTIARPEDELLRDVPEADEPEEVTVEPGADLDEDGYGEDGYPEPPRPVNWRTLTAEDAEHEWLALNEWVNWLRTEFGLPAAIIPPYWHRNPELVWELSALHLRWLGAYDPQQDAAGPLAFMTDFHNAQQRLREWVTISGTRLDRDRPTRQTTWPGEDAAPETSETPITDRDADFVQHVLDDTARRAEAEAAFLRGEIADL</sequence>
<keyword evidence="3" id="KW-1185">Reference proteome</keyword>
<gene>
    <name evidence="2" type="ORF">N8K70_08105</name>
</gene>
<dbReference type="EMBL" id="CP118157">
    <property type="protein sequence ID" value="WOF24602.1"/>
    <property type="molecule type" value="Genomic_DNA"/>
</dbReference>
<feature type="region of interest" description="Disordered" evidence="1">
    <location>
        <begin position="160"/>
        <end position="186"/>
    </location>
</feature>
<dbReference type="AlphaFoldDB" id="A0AA97I8F6"/>
<evidence type="ECO:0000313" key="3">
    <source>
        <dbReference type="Proteomes" id="UP001305498"/>
    </source>
</evidence>
<feature type="region of interest" description="Disordered" evidence="1">
    <location>
        <begin position="1"/>
        <end position="61"/>
    </location>
</feature>
<dbReference type="KEGG" id="mbet:N8K70_08105"/>
<protein>
    <recommendedName>
        <fullName evidence="4">DUF4913 domain-containing protein</fullName>
    </recommendedName>
</protein>
<accession>A0AA97I8F6</accession>
<evidence type="ECO:0000256" key="1">
    <source>
        <dbReference type="SAM" id="MobiDB-lite"/>
    </source>
</evidence>
<dbReference type="RefSeq" id="WP_317141075.1">
    <property type="nucleotide sequence ID" value="NZ_CP118157.1"/>
</dbReference>
<feature type="compositionally biased region" description="Basic and acidic residues" evidence="1">
    <location>
        <begin position="20"/>
        <end position="30"/>
    </location>
</feature>
<evidence type="ECO:0008006" key="4">
    <source>
        <dbReference type="Google" id="ProtNLM"/>
    </source>
</evidence>
<name>A0AA97I8F6_9MICO</name>
<proteinExistence type="predicted"/>
<feature type="compositionally biased region" description="Acidic residues" evidence="1">
    <location>
        <begin position="31"/>
        <end position="56"/>
    </location>
</feature>
<evidence type="ECO:0000313" key="2">
    <source>
        <dbReference type="EMBL" id="WOF24602.1"/>
    </source>
</evidence>